<keyword evidence="2" id="KW-1185">Reference proteome</keyword>
<name>A0ABY2VLT6_9PSED</name>
<comment type="caution">
    <text evidence="1">The sequence shown here is derived from an EMBL/GenBank/DDBJ whole genome shotgun (WGS) entry which is preliminary data.</text>
</comment>
<sequence>MPGASSDPCNERCSRCRACEAAKRSAGPCLTVSRQTSCGLTSASIASSECGPARLQPAAAATGDASGGGRFRRPENIFKKMLRSLPATYV</sequence>
<protein>
    <submittedName>
        <fullName evidence="1">Uncharacterized protein</fullName>
    </submittedName>
</protein>
<proteinExistence type="predicted"/>
<evidence type="ECO:0000313" key="2">
    <source>
        <dbReference type="Proteomes" id="UP000310095"/>
    </source>
</evidence>
<dbReference type="EMBL" id="VAVY01000002">
    <property type="protein sequence ID" value="TMM64790.1"/>
    <property type="molecule type" value="Genomic_DNA"/>
</dbReference>
<reference evidence="1 2" key="1">
    <citation type="submission" date="2019-05" db="EMBL/GenBank/DDBJ databases">
        <title>Identification and Biocontrol Activity Analysis of Biocontrol Strain PF-1 Based on Genome-wide Data.</title>
        <authorList>
            <person name="Qi J."/>
        </authorList>
    </citation>
    <scope>NUCLEOTIDE SEQUENCE [LARGE SCALE GENOMIC DNA]</scope>
    <source>
        <strain evidence="1 2">PF-1</strain>
    </source>
</reference>
<dbReference type="Proteomes" id="UP000310095">
    <property type="component" value="Unassembled WGS sequence"/>
</dbReference>
<organism evidence="1 2">
    <name type="scientific">Pseudomonas protegens</name>
    <dbReference type="NCBI Taxonomy" id="380021"/>
    <lineage>
        <taxon>Bacteria</taxon>
        <taxon>Pseudomonadati</taxon>
        <taxon>Pseudomonadota</taxon>
        <taxon>Gammaproteobacteria</taxon>
        <taxon>Pseudomonadales</taxon>
        <taxon>Pseudomonadaceae</taxon>
        <taxon>Pseudomonas</taxon>
    </lineage>
</organism>
<gene>
    <name evidence="1" type="ORF">FEF10_16375</name>
</gene>
<accession>A0ABY2VLT6</accession>
<evidence type="ECO:0000313" key="1">
    <source>
        <dbReference type="EMBL" id="TMM64790.1"/>
    </source>
</evidence>